<reference evidence="2" key="1">
    <citation type="journal article" date="2019" name="Int. J. Syst. Evol. Microbiol.">
        <title>The Global Catalogue of Microorganisms (GCM) 10K type strain sequencing project: providing services to taxonomists for standard genome sequencing and annotation.</title>
        <authorList>
            <consortium name="The Broad Institute Genomics Platform"/>
            <consortium name="The Broad Institute Genome Sequencing Center for Infectious Disease"/>
            <person name="Wu L."/>
            <person name="Ma J."/>
        </authorList>
    </citation>
    <scope>NUCLEOTIDE SEQUENCE [LARGE SCALE GENOMIC DNA]</scope>
    <source>
        <strain evidence="2">JCM 16578</strain>
    </source>
</reference>
<comment type="caution">
    <text evidence="1">The sequence shown here is derived from an EMBL/GenBank/DDBJ whole genome shotgun (WGS) entry which is preliminary data.</text>
</comment>
<proteinExistence type="predicted"/>
<organism evidence="1 2">
    <name type="scientific">Streptomyces lannensis</name>
    <dbReference type="NCBI Taxonomy" id="766498"/>
    <lineage>
        <taxon>Bacteria</taxon>
        <taxon>Bacillati</taxon>
        <taxon>Actinomycetota</taxon>
        <taxon>Actinomycetes</taxon>
        <taxon>Kitasatosporales</taxon>
        <taxon>Streptomycetaceae</taxon>
        <taxon>Streptomyces</taxon>
    </lineage>
</organism>
<name>A0ABP7LZE8_9ACTN</name>
<sequence>MARVDGDPVRLRQIVTSHFVNALKFVLTGGTGTLTLRQDKG</sequence>
<protein>
    <submittedName>
        <fullName evidence="1">Uncharacterized protein</fullName>
    </submittedName>
</protein>
<evidence type="ECO:0000313" key="1">
    <source>
        <dbReference type="EMBL" id="GAA3909033.1"/>
    </source>
</evidence>
<accession>A0ABP7LZE8</accession>
<dbReference type="EMBL" id="BAAAZA010000080">
    <property type="protein sequence ID" value="GAA3909033.1"/>
    <property type="molecule type" value="Genomic_DNA"/>
</dbReference>
<dbReference type="Proteomes" id="UP001501563">
    <property type="component" value="Unassembled WGS sequence"/>
</dbReference>
<gene>
    <name evidence="1" type="ORF">GCM10022207_93200</name>
</gene>
<keyword evidence="2" id="KW-1185">Reference proteome</keyword>
<evidence type="ECO:0000313" key="2">
    <source>
        <dbReference type="Proteomes" id="UP001501563"/>
    </source>
</evidence>